<feature type="non-terminal residue" evidence="2">
    <location>
        <position position="127"/>
    </location>
</feature>
<protein>
    <submittedName>
        <fullName evidence="2">Uncharacterized protein</fullName>
    </submittedName>
</protein>
<feature type="transmembrane region" description="Helical" evidence="1">
    <location>
        <begin position="29"/>
        <end position="51"/>
    </location>
</feature>
<dbReference type="Proteomes" id="UP000053899">
    <property type="component" value="Unassembled WGS sequence"/>
</dbReference>
<keyword evidence="1" id="KW-0472">Membrane</keyword>
<name>I4Z603_9BURK</name>
<gene>
    <name evidence="2" type="ORF">LepocDRAFT_00003780</name>
</gene>
<dbReference type="AlphaFoldDB" id="I4Z603"/>
<keyword evidence="1" id="KW-1133">Transmembrane helix</keyword>
<dbReference type="HOGENOM" id="CLU_1975194_0_0_4"/>
<dbReference type="RefSeq" id="WP_009453311.1">
    <property type="nucleotide sequence ID" value="NZ_JH660673.1"/>
</dbReference>
<dbReference type="GeneID" id="92352130"/>
<keyword evidence="3" id="KW-1185">Reference proteome</keyword>
<dbReference type="EMBL" id="JH660673">
    <property type="protein sequence ID" value="EIM31645.1"/>
    <property type="molecule type" value="Genomic_DNA"/>
</dbReference>
<proteinExistence type="predicted"/>
<reference evidence="2 3" key="1">
    <citation type="submission" date="2012-04" db="EMBL/GenBank/DDBJ databases">
        <title>Improved High-Quality Draft sequence of Leptothrix ochracea L12.</title>
        <authorList>
            <consortium name="US DOE Joint Genome Institute"/>
            <person name="Lucas S."/>
            <person name="Han J."/>
            <person name="Lapidus A."/>
            <person name="Cheng J.-F."/>
            <person name="Goodwin L."/>
            <person name="Pitluck S."/>
            <person name="Peters L."/>
            <person name="Zeytun A."/>
            <person name="Detter J.C."/>
            <person name="Han C."/>
            <person name="Tapia R."/>
            <person name="Land M."/>
            <person name="Hauser L."/>
            <person name="Kyrpides N."/>
            <person name="Ivanova N."/>
            <person name="Pagani I."/>
            <person name="Stepanauskas R."/>
            <person name="Masland D."/>
            <person name="Poulton N."/>
            <person name="Emerson D."/>
            <person name="Fleming E."/>
            <person name="Woyke T."/>
        </authorList>
    </citation>
    <scope>NUCLEOTIDE SEQUENCE [LARGE SCALE GENOMIC DNA]</scope>
    <source>
        <strain evidence="2 3">L12</strain>
    </source>
</reference>
<accession>I4Z603</accession>
<organism evidence="2 3">
    <name type="scientific">Leptothrix ochracea L12</name>
    <dbReference type="NCBI Taxonomy" id="735332"/>
    <lineage>
        <taxon>Bacteria</taxon>
        <taxon>Pseudomonadati</taxon>
        <taxon>Pseudomonadota</taxon>
        <taxon>Betaproteobacteria</taxon>
        <taxon>Burkholderiales</taxon>
        <taxon>Sphaerotilaceae</taxon>
        <taxon>Leptothrix</taxon>
    </lineage>
</organism>
<evidence type="ECO:0000256" key="1">
    <source>
        <dbReference type="SAM" id="Phobius"/>
    </source>
</evidence>
<evidence type="ECO:0000313" key="3">
    <source>
        <dbReference type="Proteomes" id="UP000053899"/>
    </source>
</evidence>
<evidence type="ECO:0000313" key="2">
    <source>
        <dbReference type="EMBL" id="EIM31645.1"/>
    </source>
</evidence>
<sequence>MIPTPPTPPSPDTASGGGGSWQRRIAKAVIVPMLLIGGLLLVLSLLLALLVSTSWGTQAVAAVAQRMLPPLRLEHAEGALLGQGQIQQMSWSISPTQTLVIDHIDWHLDRISVAPWPVLHFDHVRVQ</sequence>
<keyword evidence="1" id="KW-0812">Transmembrane</keyword>